<dbReference type="AlphaFoldDB" id="A0A9Q1K7E5"/>
<dbReference type="OrthoDB" id="1001388at2759"/>
<comment type="caution">
    <text evidence="2">The sequence shown here is derived from an EMBL/GenBank/DDBJ whole genome shotgun (WGS) entry which is preliminary data.</text>
</comment>
<accession>A0A9Q1K7E5</accession>
<organism evidence="2 3">
    <name type="scientific">Carnegiea gigantea</name>
    <dbReference type="NCBI Taxonomy" id="171969"/>
    <lineage>
        <taxon>Eukaryota</taxon>
        <taxon>Viridiplantae</taxon>
        <taxon>Streptophyta</taxon>
        <taxon>Embryophyta</taxon>
        <taxon>Tracheophyta</taxon>
        <taxon>Spermatophyta</taxon>
        <taxon>Magnoliopsida</taxon>
        <taxon>eudicotyledons</taxon>
        <taxon>Gunneridae</taxon>
        <taxon>Pentapetalae</taxon>
        <taxon>Caryophyllales</taxon>
        <taxon>Cactineae</taxon>
        <taxon>Cactaceae</taxon>
        <taxon>Cactoideae</taxon>
        <taxon>Echinocereeae</taxon>
        <taxon>Carnegiea</taxon>
    </lineage>
</organism>
<name>A0A9Q1K7E5_9CARY</name>
<evidence type="ECO:0000256" key="1">
    <source>
        <dbReference type="SAM" id="MobiDB-lite"/>
    </source>
</evidence>
<protein>
    <submittedName>
        <fullName evidence="2">Uncharacterized protein</fullName>
    </submittedName>
</protein>
<feature type="compositionally biased region" description="Acidic residues" evidence="1">
    <location>
        <begin position="15"/>
        <end position="24"/>
    </location>
</feature>
<proteinExistence type="predicted"/>
<reference evidence="2" key="1">
    <citation type="submission" date="2022-04" db="EMBL/GenBank/DDBJ databases">
        <title>Carnegiea gigantea Genome sequencing and assembly v2.</title>
        <authorList>
            <person name="Copetti D."/>
            <person name="Sanderson M.J."/>
            <person name="Burquez A."/>
            <person name="Wojciechowski M.F."/>
        </authorList>
    </citation>
    <scope>NUCLEOTIDE SEQUENCE</scope>
    <source>
        <strain evidence="2">SGP5-SGP5p</strain>
        <tissue evidence="2">Aerial part</tissue>
    </source>
</reference>
<gene>
    <name evidence="2" type="ORF">Cgig2_014181</name>
</gene>
<evidence type="ECO:0000313" key="2">
    <source>
        <dbReference type="EMBL" id="KAJ8438052.1"/>
    </source>
</evidence>
<dbReference type="Proteomes" id="UP001153076">
    <property type="component" value="Unassembled WGS sequence"/>
</dbReference>
<dbReference type="Gene3D" id="3.60.10.10">
    <property type="entry name" value="Endonuclease/exonuclease/phosphatase"/>
    <property type="match status" value="1"/>
</dbReference>
<keyword evidence="3" id="KW-1185">Reference proteome</keyword>
<dbReference type="EMBL" id="JAKOGI010000272">
    <property type="protein sequence ID" value="KAJ8438052.1"/>
    <property type="molecule type" value="Genomic_DNA"/>
</dbReference>
<sequence length="181" mass="20475">MNLEVPVNEDPLNAVEEDMPEEPNDNIYRDSQELFVDEEDMADSFLNLDPIQDLEMSSESSKRRGIWVLWNNNNCHASVLAKDNRAIHMLVHDPGNANNIIGSGIYGPTQARDKDAFWKHLVRMNSVIDLPWLLVGDFNELESLIDKQGGTSPSVQRIERLNSFLTTIRAKSILVKGESRA</sequence>
<dbReference type="SUPFAM" id="SSF56219">
    <property type="entry name" value="DNase I-like"/>
    <property type="match status" value="1"/>
</dbReference>
<evidence type="ECO:0000313" key="3">
    <source>
        <dbReference type="Proteomes" id="UP001153076"/>
    </source>
</evidence>
<dbReference type="InterPro" id="IPR036691">
    <property type="entry name" value="Endo/exonu/phosph_ase_sf"/>
</dbReference>
<feature type="region of interest" description="Disordered" evidence="1">
    <location>
        <begin position="1"/>
        <end position="26"/>
    </location>
</feature>